<dbReference type="EC" id="3.6.1.-" evidence="1"/>
<dbReference type="EMBL" id="JAENHL010000007">
    <property type="protein sequence ID" value="MBK1869045.1"/>
    <property type="molecule type" value="Genomic_DNA"/>
</dbReference>
<proteinExistence type="predicted"/>
<reference evidence="1" key="1">
    <citation type="submission" date="2021-01" db="EMBL/GenBank/DDBJ databases">
        <authorList>
            <person name="Sun Q."/>
        </authorList>
    </citation>
    <scope>NUCLEOTIDE SEQUENCE</scope>
    <source>
        <strain evidence="1">YIM B02566</strain>
    </source>
</reference>
<protein>
    <submittedName>
        <fullName evidence="1">RNA pyrophosphohydrolase</fullName>
        <ecNumber evidence="1">3.6.1.-</ecNumber>
    </submittedName>
</protein>
<dbReference type="Proteomes" id="UP000616151">
    <property type="component" value="Unassembled WGS sequence"/>
</dbReference>
<gene>
    <name evidence="1" type="ORF">JHL16_21985</name>
</gene>
<sequence>MNKKFSDLPYRPCVGVMLINRQGLVWIGRRADKPNDEGSGQWWQMPQGGIDKGEDPREAALRELQEETSVTSAEVLAESPQWYNYDLPEHLIGKSWNGKYRGQTQKWFALRFTGKDSEIDLSPPGHKQEFDKWRWAGMDDIQDQIVPFKREVYVQVIAAFRHLGA</sequence>
<evidence type="ECO:0000313" key="1">
    <source>
        <dbReference type="EMBL" id="MBK1869045.1"/>
    </source>
</evidence>
<comment type="caution">
    <text evidence="1">The sequence shown here is derived from an EMBL/GenBank/DDBJ whole genome shotgun (WGS) entry which is preliminary data.</text>
</comment>
<accession>A0ACC5R8Q5</accession>
<keyword evidence="1" id="KW-0378">Hydrolase</keyword>
<evidence type="ECO:0000313" key="2">
    <source>
        <dbReference type="Proteomes" id="UP000616151"/>
    </source>
</evidence>
<name>A0ACC5R8Q5_9HYPH</name>
<organism evidence="1 2">
    <name type="scientific">Taklimakanibacter albus</name>
    <dbReference type="NCBI Taxonomy" id="2800327"/>
    <lineage>
        <taxon>Bacteria</taxon>
        <taxon>Pseudomonadati</taxon>
        <taxon>Pseudomonadota</taxon>
        <taxon>Alphaproteobacteria</taxon>
        <taxon>Hyphomicrobiales</taxon>
        <taxon>Aestuariivirgaceae</taxon>
        <taxon>Taklimakanibacter</taxon>
    </lineage>
</organism>
<keyword evidence="2" id="KW-1185">Reference proteome</keyword>